<keyword evidence="2" id="KW-0677">Repeat</keyword>
<proteinExistence type="predicted"/>
<dbReference type="PROSITE" id="PS50157">
    <property type="entry name" value="ZINC_FINGER_C2H2_2"/>
    <property type="match status" value="3"/>
</dbReference>
<evidence type="ECO:0000256" key="1">
    <source>
        <dbReference type="ARBA" id="ARBA00022723"/>
    </source>
</evidence>
<gene>
    <name evidence="8" type="ORF">COCON_G00003260</name>
</gene>
<evidence type="ECO:0000256" key="2">
    <source>
        <dbReference type="ARBA" id="ARBA00022737"/>
    </source>
</evidence>
<sequence>MLGLQNTRTGGDLPTKTYRCVACAATFPGLSSLLVHQASHANDGDPLEKLQLPPSSPGIYCTHCCTAFASKELMNQHQCGALTTTSSSFMFSKAVGGKQSFDCLQCGRSFCYRDTLVLHQKNCQPRNGRGNGKGGYAGPKKRSSMPQGPAPVARPGRLFVLPPYSQAKGSKGPENKTQAIGGDWGIMSLPSVLPRKVTCECGEGFTCPRLLFEHLQLHAQESYICPNCGDNLPSWQVFEAHLRKHQRTACQNCNQTFSQRWSLVRHLKEKRCKGNSMMEKKHCCPRCKLELPNAVSLKLHMQSLPCKPSRKLIRCPVCTRAFGGVEELQGHLMAHSHPNAFHCQLCLRSYPTLSYFESDTVWMKIQEHWSSLEHTIL</sequence>
<keyword evidence="4" id="KW-0862">Zinc</keyword>
<protein>
    <recommendedName>
        <fullName evidence="7">C2H2-type domain-containing protein</fullName>
    </recommendedName>
</protein>
<organism evidence="8 9">
    <name type="scientific">Conger conger</name>
    <name type="common">Conger eel</name>
    <name type="synonym">Muraena conger</name>
    <dbReference type="NCBI Taxonomy" id="82655"/>
    <lineage>
        <taxon>Eukaryota</taxon>
        <taxon>Metazoa</taxon>
        <taxon>Chordata</taxon>
        <taxon>Craniata</taxon>
        <taxon>Vertebrata</taxon>
        <taxon>Euteleostomi</taxon>
        <taxon>Actinopterygii</taxon>
        <taxon>Neopterygii</taxon>
        <taxon>Teleostei</taxon>
        <taxon>Anguilliformes</taxon>
        <taxon>Congridae</taxon>
        <taxon>Conger</taxon>
    </lineage>
</organism>
<dbReference type="Pfam" id="PF00096">
    <property type="entry name" value="zf-C2H2"/>
    <property type="match status" value="1"/>
</dbReference>
<accession>A0A9Q1I6J1</accession>
<evidence type="ECO:0000313" key="8">
    <source>
        <dbReference type="EMBL" id="KAJ8287667.1"/>
    </source>
</evidence>
<dbReference type="SMART" id="SM00355">
    <property type="entry name" value="ZnF_C2H2"/>
    <property type="match status" value="7"/>
</dbReference>
<keyword evidence="1" id="KW-0479">Metal-binding</keyword>
<dbReference type="SUPFAM" id="SSF57667">
    <property type="entry name" value="beta-beta-alpha zinc fingers"/>
    <property type="match status" value="2"/>
</dbReference>
<feature type="region of interest" description="Disordered" evidence="6">
    <location>
        <begin position="124"/>
        <end position="150"/>
    </location>
</feature>
<dbReference type="GO" id="GO:0005634">
    <property type="term" value="C:nucleus"/>
    <property type="evidence" value="ECO:0007669"/>
    <property type="project" value="TreeGrafter"/>
</dbReference>
<dbReference type="GO" id="GO:0000981">
    <property type="term" value="F:DNA-binding transcription factor activity, RNA polymerase II-specific"/>
    <property type="evidence" value="ECO:0007669"/>
    <property type="project" value="TreeGrafter"/>
</dbReference>
<reference evidence="8" key="1">
    <citation type="journal article" date="2023" name="Science">
        <title>Genome structures resolve the early diversification of teleost fishes.</title>
        <authorList>
            <person name="Parey E."/>
            <person name="Louis A."/>
            <person name="Montfort J."/>
            <person name="Bouchez O."/>
            <person name="Roques C."/>
            <person name="Iampietro C."/>
            <person name="Lluch J."/>
            <person name="Castinel A."/>
            <person name="Donnadieu C."/>
            <person name="Desvignes T."/>
            <person name="Floi Bucao C."/>
            <person name="Jouanno E."/>
            <person name="Wen M."/>
            <person name="Mejri S."/>
            <person name="Dirks R."/>
            <person name="Jansen H."/>
            <person name="Henkel C."/>
            <person name="Chen W.J."/>
            <person name="Zahm M."/>
            <person name="Cabau C."/>
            <person name="Klopp C."/>
            <person name="Thompson A.W."/>
            <person name="Robinson-Rechavi M."/>
            <person name="Braasch I."/>
            <person name="Lecointre G."/>
            <person name="Bobe J."/>
            <person name="Postlethwait J.H."/>
            <person name="Berthelot C."/>
            <person name="Roest Crollius H."/>
            <person name="Guiguen Y."/>
        </authorList>
    </citation>
    <scope>NUCLEOTIDE SEQUENCE</scope>
    <source>
        <strain evidence="8">Concon-B</strain>
    </source>
</reference>
<feature type="domain" description="C2H2-type" evidence="7">
    <location>
        <begin position="313"/>
        <end position="340"/>
    </location>
</feature>
<feature type="domain" description="C2H2-type" evidence="7">
    <location>
        <begin position="18"/>
        <end position="45"/>
    </location>
</feature>
<keyword evidence="3 5" id="KW-0863">Zinc-finger</keyword>
<evidence type="ECO:0000259" key="7">
    <source>
        <dbReference type="PROSITE" id="PS50157"/>
    </source>
</evidence>
<dbReference type="Gene3D" id="3.30.160.60">
    <property type="entry name" value="Classic Zinc Finger"/>
    <property type="match status" value="3"/>
</dbReference>
<dbReference type="GO" id="GO:0000977">
    <property type="term" value="F:RNA polymerase II transcription regulatory region sequence-specific DNA binding"/>
    <property type="evidence" value="ECO:0007669"/>
    <property type="project" value="TreeGrafter"/>
</dbReference>
<name>A0A9Q1I6J1_CONCO</name>
<evidence type="ECO:0000256" key="3">
    <source>
        <dbReference type="ARBA" id="ARBA00022771"/>
    </source>
</evidence>
<evidence type="ECO:0000256" key="6">
    <source>
        <dbReference type="SAM" id="MobiDB-lite"/>
    </source>
</evidence>
<dbReference type="InterPro" id="IPR036236">
    <property type="entry name" value="Znf_C2H2_sf"/>
</dbReference>
<evidence type="ECO:0000256" key="4">
    <source>
        <dbReference type="ARBA" id="ARBA00022833"/>
    </source>
</evidence>
<dbReference type="EMBL" id="JAFJMO010000001">
    <property type="protein sequence ID" value="KAJ8287667.1"/>
    <property type="molecule type" value="Genomic_DNA"/>
</dbReference>
<keyword evidence="9" id="KW-1185">Reference proteome</keyword>
<dbReference type="AlphaFoldDB" id="A0A9Q1I6J1"/>
<dbReference type="InterPro" id="IPR013087">
    <property type="entry name" value="Znf_C2H2_type"/>
</dbReference>
<dbReference type="Proteomes" id="UP001152803">
    <property type="component" value="Unassembled WGS sequence"/>
</dbReference>
<evidence type="ECO:0000313" key="9">
    <source>
        <dbReference type="Proteomes" id="UP001152803"/>
    </source>
</evidence>
<comment type="caution">
    <text evidence="8">The sequence shown here is derived from an EMBL/GenBank/DDBJ whole genome shotgun (WGS) entry which is preliminary data.</text>
</comment>
<dbReference type="OrthoDB" id="8667566at2759"/>
<dbReference type="PANTHER" id="PTHR24379:SF131">
    <property type="entry name" value="ZINC FINGER PROTEIN 737-LIKE-RELATED"/>
    <property type="match status" value="1"/>
</dbReference>
<evidence type="ECO:0000256" key="5">
    <source>
        <dbReference type="PROSITE-ProRule" id="PRU00042"/>
    </source>
</evidence>
<feature type="domain" description="C2H2-type" evidence="7">
    <location>
        <begin position="101"/>
        <end position="121"/>
    </location>
</feature>
<dbReference type="PANTHER" id="PTHR24379">
    <property type="entry name" value="KRAB AND ZINC FINGER DOMAIN-CONTAINING"/>
    <property type="match status" value="1"/>
</dbReference>
<dbReference type="GO" id="GO:0008270">
    <property type="term" value="F:zinc ion binding"/>
    <property type="evidence" value="ECO:0007669"/>
    <property type="project" value="UniProtKB-KW"/>
</dbReference>
<dbReference type="PROSITE" id="PS00028">
    <property type="entry name" value="ZINC_FINGER_C2H2_1"/>
    <property type="match status" value="2"/>
</dbReference>